<evidence type="ECO:0000313" key="2">
    <source>
        <dbReference type="Proteomes" id="UP001056649"/>
    </source>
</evidence>
<gene>
    <name evidence="1" type="ORF">L0Y14_09550</name>
</gene>
<proteinExistence type="predicted"/>
<evidence type="ECO:0000313" key="1">
    <source>
        <dbReference type="EMBL" id="USF86389.1"/>
    </source>
</evidence>
<protein>
    <submittedName>
        <fullName evidence="1">Uncharacterized protein</fullName>
    </submittedName>
</protein>
<dbReference type="Proteomes" id="UP001056649">
    <property type="component" value="Chromosome"/>
</dbReference>
<organism evidence="1 2">
    <name type="scientific">Candidatus Endoriftia persephonae</name>
    <dbReference type="NCBI Taxonomy" id="393765"/>
    <lineage>
        <taxon>Bacteria</taxon>
        <taxon>Pseudomonadati</taxon>
        <taxon>Pseudomonadota</taxon>
        <taxon>Gammaproteobacteria</taxon>
        <taxon>Chromatiales</taxon>
        <taxon>Sedimenticolaceae</taxon>
        <taxon>Candidatus Endoriftia</taxon>
    </lineage>
</organism>
<accession>A0A9J6ZUL0</accession>
<keyword evidence="2" id="KW-1185">Reference proteome</keyword>
<dbReference type="AlphaFoldDB" id="A0A9J6ZUL0"/>
<reference evidence="1" key="1">
    <citation type="journal article" date="2022" name="Mol. Ecol. Resour.">
        <title>The complete and closed genome of the facultative generalist Candidatus Endoriftia persephone from deep-sea hydrothermal vents.</title>
        <authorList>
            <person name="de Oliveira A.L."/>
            <person name="Srivastava A."/>
            <person name="Espada-Hinojosa S."/>
            <person name="Bright M."/>
        </authorList>
    </citation>
    <scope>NUCLEOTIDE SEQUENCE</scope>
    <source>
        <strain evidence="1">Tica-EPR-9o50.N</strain>
    </source>
</reference>
<dbReference type="KEGG" id="eps:L0Y14_09550"/>
<sequence>MFSFLKRKRKKDMELMQSMFADASFRDSLDKILSSYPVDILENSEDKLVNEVIAVSKLIAEEAVKRSGRTLSKLTDDEMYTCMLIAFVASDHVSRLAEVSFEVVSTVACAVLAVHRSPEEIGQLTNEVINGHNQMASDPSQVKALQAIGNQVSKFFSTADETYLNKLAELYTLLVKHLS</sequence>
<dbReference type="RefSeq" id="WP_251859177.1">
    <property type="nucleotide sequence ID" value="NZ_CP090569.1"/>
</dbReference>
<dbReference type="EMBL" id="CP090569">
    <property type="protein sequence ID" value="USF86389.1"/>
    <property type="molecule type" value="Genomic_DNA"/>
</dbReference>
<name>A0A9J6ZUL0_9GAMM</name>